<keyword evidence="6" id="KW-0444">Lipid biosynthesis</keyword>
<evidence type="ECO:0000256" key="1">
    <source>
        <dbReference type="ARBA" id="ARBA00004653"/>
    </source>
</evidence>
<evidence type="ECO:0000256" key="12">
    <source>
        <dbReference type="ARBA" id="ARBA00023098"/>
    </source>
</evidence>
<comment type="pathway">
    <text evidence="3">Sphingolipid metabolism.</text>
</comment>
<dbReference type="EMBL" id="JARKIK010000050">
    <property type="protein sequence ID" value="KAK8734563.1"/>
    <property type="molecule type" value="Genomic_DNA"/>
</dbReference>
<keyword evidence="18" id="KW-1185">Reference proteome</keyword>
<evidence type="ECO:0000256" key="3">
    <source>
        <dbReference type="ARBA" id="ARBA00004991"/>
    </source>
</evidence>
<dbReference type="FunFam" id="3.90.550.10:FF:000041">
    <property type="entry name" value="UDP-glucose ceramide glucosyltransferase"/>
    <property type="match status" value="1"/>
</dbReference>
<name>A0AAW0WQP2_CHEQU</name>
<dbReference type="AlphaFoldDB" id="A0AAW0WQP2"/>
<dbReference type="Pfam" id="PF13506">
    <property type="entry name" value="Glyco_transf_21"/>
    <property type="match status" value="1"/>
</dbReference>
<evidence type="ECO:0000256" key="15">
    <source>
        <dbReference type="ARBA" id="ARBA00048104"/>
    </source>
</evidence>
<keyword evidence="13 16" id="KW-0472">Membrane</keyword>
<proteinExistence type="inferred from homology"/>
<dbReference type="PANTHER" id="PTHR12726:SF0">
    <property type="entry name" value="CERAMIDE GLUCOSYLTRANSFERASE"/>
    <property type="match status" value="1"/>
</dbReference>
<evidence type="ECO:0000256" key="9">
    <source>
        <dbReference type="ARBA" id="ARBA00022692"/>
    </source>
</evidence>
<comment type="similarity">
    <text evidence="4">Belongs to the glycosyltransferase 2 family.</text>
</comment>
<evidence type="ECO:0000256" key="6">
    <source>
        <dbReference type="ARBA" id="ARBA00022516"/>
    </source>
</evidence>
<organism evidence="17 18">
    <name type="scientific">Cherax quadricarinatus</name>
    <name type="common">Australian red claw crayfish</name>
    <dbReference type="NCBI Taxonomy" id="27406"/>
    <lineage>
        <taxon>Eukaryota</taxon>
        <taxon>Metazoa</taxon>
        <taxon>Ecdysozoa</taxon>
        <taxon>Arthropoda</taxon>
        <taxon>Crustacea</taxon>
        <taxon>Multicrustacea</taxon>
        <taxon>Malacostraca</taxon>
        <taxon>Eumalacostraca</taxon>
        <taxon>Eucarida</taxon>
        <taxon>Decapoda</taxon>
        <taxon>Pleocyemata</taxon>
        <taxon>Astacidea</taxon>
        <taxon>Parastacoidea</taxon>
        <taxon>Parastacidae</taxon>
        <taxon>Cherax</taxon>
    </lineage>
</organism>
<evidence type="ECO:0000256" key="14">
    <source>
        <dbReference type="ARBA" id="ARBA00047869"/>
    </source>
</evidence>
<comment type="caution">
    <text evidence="17">The sequence shown here is derived from an EMBL/GenBank/DDBJ whole genome shotgun (WGS) entry which is preliminary data.</text>
</comment>
<keyword evidence="11" id="KW-0333">Golgi apparatus</keyword>
<evidence type="ECO:0000256" key="10">
    <source>
        <dbReference type="ARBA" id="ARBA00022989"/>
    </source>
</evidence>
<protein>
    <recommendedName>
        <fullName evidence="5">ceramide glucosyltransferase</fullName>
        <ecNumber evidence="5">2.4.1.80</ecNumber>
    </recommendedName>
</protein>
<dbReference type="CDD" id="cd02520">
    <property type="entry name" value="Glucosylceramide_synthase"/>
    <property type="match status" value="1"/>
</dbReference>
<sequence>MLRPGRGAGGWLSSSDWLWLLLRGTFGSTGRNHTWAWNVGFLLLISAAHHNLPSTTTSFLFFPTHATFFTSPAPSSSPAVPHSSPAAPQSTPAPLPIVEVSLPAKEGSSEKSVTMTDAQVYKVLLASAILIFWSGFWVVHLIGIIYGYRRLHQRRALSVESGDQGVLGVSVLKPLVGTPMDPNLMTNLETFFTLNYPKFELLFCVQEEGDPSIMIVQQLMKKHPHVDASCFIGGLEVGVNPKINNMQPGYLAAKHELLLVSDSGLLMKEDTLTDMVAHMTPDVGIVHQMPFTCDRKGWPAILEKVYFGTGHARMYLFLGLLDALGFGVNCCTGMSCLMRKKVLDEAGGISAFGIYLAEDYFFAKYIQDRGWGIRIASQPAWQNAGICRVKTFLSRLTRWCKLRIAMVPHTILLEPFSECMVLGLVVSWAATVLLRADYLTFFLFHTLTWSLADWIMLNIVQNGPPPFSKFEFVISWLFREVSALFIFLHAMWNPVISWRTGSFKLRWWGVAEPVSSRVTVM</sequence>
<evidence type="ECO:0000256" key="4">
    <source>
        <dbReference type="ARBA" id="ARBA00006739"/>
    </source>
</evidence>
<dbReference type="GO" id="GO:0008120">
    <property type="term" value="F:ceramide glucosyltransferase activity"/>
    <property type="evidence" value="ECO:0007669"/>
    <property type="project" value="UniProtKB-EC"/>
</dbReference>
<dbReference type="InterPro" id="IPR029044">
    <property type="entry name" value="Nucleotide-diphossugar_trans"/>
</dbReference>
<dbReference type="Proteomes" id="UP001445076">
    <property type="component" value="Unassembled WGS sequence"/>
</dbReference>
<evidence type="ECO:0000256" key="11">
    <source>
        <dbReference type="ARBA" id="ARBA00023034"/>
    </source>
</evidence>
<evidence type="ECO:0000256" key="16">
    <source>
        <dbReference type="SAM" id="Phobius"/>
    </source>
</evidence>
<evidence type="ECO:0000313" key="17">
    <source>
        <dbReference type="EMBL" id="KAK8734563.1"/>
    </source>
</evidence>
<keyword evidence="7" id="KW-0328">Glycosyltransferase</keyword>
<evidence type="ECO:0000256" key="13">
    <source>
        <dbReference type="ARBA" id="ARBA00023136"/>
    </source>
</evidence>
<accession>A0AAW0WQP2</accession>
<comment type="subcellular location">
    <subcellularLocation>
        <location evidence="1">Golgi apparatus membrane</location>
        <topology evidence="1">Multi-pass membrane protein</topology>
    </subcellularLocation>
</comment>
<dbReference type="GO" id="GO:0006679">
    <property type="term" value="P:glucosylceramide biosynthetic process"/>
    <property type="evidence" value="ECO:0007669"/>
    <property type="project" value="TreeGrafter"/>
</dbReference>
<keyword evidence="8" id="KW-0808">Transferase</keyword>
<dbReference type="PANTHER" id="PTHR12726">
    <property type="entry name" value="CERAMIDE GLUCOSYLTRANSFERASE"/>
    <property type="match status" value="1"/>
</dbReference>
<comment type="catalytic activity">
    <reaction evidence="15">
        <text>N-(9Z-octadecenoyl)-sphing-4-enine + UDP-alpha-D-xylose = beta-D-xylosyl-(1&lt;-&gt;1')-N-(9Z-octadecenoyl)-sphing-4-enine + UDP + H(+)</text>
        <dbReference type="Rhea" id="RHEA:70247"/>
        <dbReference type="ChEBI" id="CHEBI:15378"/>
        <dbReference type="ChEBI" id="CHEBI:57632"/>
        <dbReference type="ChEBI" id="CHEBI:58223"/>
        <dbReference type="ChEBI" id="CHEBI:77996"/>
        <dbReference type="ChEBI" id="CHEBI:189081"/>
    </reaction>
    <physiologicalReaction direction="left-to-right" evidence="15">
        <dbReference type="Rhea" id="RHEA:70248"/>
    </physiologicalReaction>
</comment>
<evidence type="ECO:0000313" key="18">
    <source>
        <dbReference type="Proteomes" id="UP001445076"/>
    </source>
</evidence>
<evidence type="ECO:0000256" key="5">
    <source>
        <dbReference type="ARBA" id="ARBA00012699"/>
    </source>
</evidence>
<dbReference type="Gene3D" id="3.90.550.10">
    <property type="entry name" value="Spore Coat Polysaccharide Biosynthesis Protein SpsA, Chain A"/>
    <property type="match status" value="1"/>
</dbReference>
<evidence type="ECO:0000256" key="8">
    <source>
        <dbReference type="ARBA" id="ARBA00022679"/>
    </source>
</evidence>
<keyword evidence="10 16" id="KW-1133">Transmembrane helix</keyword>
<keyword evidence="12" id="KW-0443">Lipid metabolism</keyword>
<keyword evidence="9 16" id="KW-0812">Transmembrane</keyword>
<dbReference type="InterPro" id="IPR025993">
    <property type="entry name" value="Ceramide_glucosylTrfase"/>
</dbReference>
<evidence type="ECO:0000256" key="7">
    <source>
        <dbReference type="ARBA" id="ARBA00022676"/>
    </source>
</evidence>
<evidence type="ECO:0000256" key="2">
    <source>
        <dbReference type="ARBA" id="ARBA00004760"/>
    </source>
</evidence>
<dbReference type="SUPFAM" id="SSF53448">
    <property type="entry name" value="Nucleotide-diphospho-sugar transferases"/>
    <property type="match status" value="1"/>
</dbReference>
<dbReference type="EC" id="2.4.1.80" evidence="5"/>
<feature type="transmembrane region" description="Helical" evidence="16">
    <location>
        <begin position="123"/>
        <end position="148"/>
    </location>
</feature>
<reference evidence="17 18" key="1">
    <citation type="journal article" date="2024" name="BMC Genomics">
        <title>Genome assembly of redclaw crayfish (Cherax quadricarinatus) provides insights into its immune adaptation and hypoxia tolerance.</title>
        <authorList>
            <person name="Liu Z."/>
            <person name="Zheng J."/>
            <person name="Li H."/>
            <person name="Fang K."/>
            <person name="Wang S."/>
            <person name="He J."/>
            <person name="Zhou D."/>
            <person name="Weng S."/>
            <person name="Chi M."/>
            <person name="Gu Z."/>
            <person name="He J."/>
            <person name="Li F."/>
            <person name="Wang M."/>
        </authorList>
    </citation>
    <scope>NUCLEOTIDE SEQUENCE [LARGE SCALE GENOMIC DNA]</scope>
    <source>
        <strain evidence="17">ZL_2023a</strain>
    </source>
</reference>
<dbReference type="GO" id="GO:0000139">
    <property type="term" value="C:Golgi membrane"/>
    <property type="evidence" value="ECO:0007669"/>
    <property type="project" value="UniProtKB-SubCell"/>
</dbReference>
<comment type="catalytic activity">
    <reaction evidence="14">
        <text>UDP-alpha-D-xylose + an N-acylsphing-4-enine = a beta-D-xylosyl-(1&lt;-&gt;1')-N-acylsphing-4-enine + UDP + H(+)</text>
        <dbReference type="Rhea" id="RHEA:70243"/>
        <dbReference type="ChEBI" id="CHEBI:15378"/>
        <dbReference type="ChEBI" id="CHEBI:52639"/>
        <dbReference type="ChEBI" id="CHEBI:57632"/>
        <dbReference type="ChEBI" id="CHEBI:58223"/>
        <dbReference type="ChEBI" id="CHEBI:189068"/>
    </reaction>
    <physiologicalReaction direction="left-to-right" evidence="14">
        <dbReference type="Rhea" id="RHEA:70244"/>
    </physiologicalReaction>
</comment>
<gene>
    <name evidence="17" type="ORF">OTU49_005880</name>
</gene>
<comment type="pathway">
    <text evidence="2">Lipid metabolism; sphingolipid metabolism.</text>
</comment>